<gene>
    <name evidence="2" type="ORF">RFI_00251</name>
</gene>
<dbReference type="GO" id="GO:0005634">
    <property type="term" value="C:nucleus"/>
    <property type="evidence" value="ECO:0007669"/>
    <property type="project" value="TreeGrafter"/>
</dbReference>
<dbReference type="Proteomes" id="UP000023152">
    <property type="component" value="Unassembled WGS sequence"/>
</dbReference>
<name>X6PGJ3_RETFI</name>
<proteinExistence type="predicted"/>
<sequence>MNIQQIPGGDDDFVCLKIYFRSFLDVSAHDSAERLQAFDKLGESVIQFASTLCANYLWQRDAFHLVRHYKTEKKIKNEATQNQKKRNAISYWGHTRLYTGNNIEDEWFMIYLLFALSQQFQEQVIISVEDNDGEVLLIECAYKLPKWLSSVDATRKNYAFVYKNEVHIVSLQAAQSQSQSKLDTDKTLEALNMLFSNSKELNKDPNRHAVDKNIQQIIQGKLNQFSRDPKRLQQNNANVDCKGDSNEHYALCVLPLSLKYYLQRYCGLLPFVGEFLIKYHLEIDKWVGQQYDPTKRLSLQHIEEDELVFCSLRMTHYCYAMIDSHKLFAHKNKLFINRGFDFQEYVKREYNNNNKKKNISTKDLNSWSKKVLTNNGIDLNQIKIAFEFGVKIAVTMEYILSQGKPFVNPSAGLGQNTCSCDAISNVANTQADVDRIFDTNFNLKWKKYLNNLKRIGYFSDLLEHSKAYDAKLDEAKQYYLKNIHNSFGKEVDNKSEKTTSQRTSTKDSKIKMIESKMIFFEKDYYDQFTCYTDKDNTNKENSEWINKCIYCAKKLFATNEKVNSMKDAIFVYDNSMTKEQEEKKGETDLSQIQLRNDDISWLHINEKDLDQMMNDQYLPRDIKQQELLYQEFLEGDKQGEDESDTPDEEKQNFKVPQDWQNFSQSVHSFLKTTSGLEGVEVRDKGNSASEINIDGDQILNILNTQYDEDTSSFSQNQTSEEQMRYLMETMDLELNQKYLKHKDGKQKDHSDEQNSSEEITREPLDIDIHLVQNILDSHLASTDTGGMGPARHLLTQLGWKLNTPQTNSK</sequence>
<keyword evidence="3" id="KW-1185">Reference proteome</keyword>
<dbReference type="PANTHER" id="PTHR13060">
    <property type="entry name" value="SGT1 PROTEIN HSGT1 SUPPRESSOR OF GCR2"/>
    <property type="match status" value="1"/>
</dbReference>
<dbReference type="OrthoDB" id="27237at2759"/>
<evidence type="ECO:0008006" key="4">
    <source>
        <dbReference type="Google" id="ProtNLM"/>
    </source>
</evidence>
<dbReference type="InterPro" id="IPR010770">
    <property type="entry name" value="Ecd"/>
</dbReference>
<evidence type="ECO:0000313" key="2">
    <source>
        <dbReference type="EMBL" id="ETO36807.1"/>
    </source>
</evidence>
<feature type="region of interest" description="Disordered" evidence="1">
    <location>
        <begin position="637"/>
        <end position="656"/>
    </location>
</feature>
<dbReference type="PANTHER" id="PTHR13060:SF0">
    <property type="entry name" value="PROTEIN ECDYSONELESS HOMOLOG"/>
    <property type="match status" value="1"/>
</dbReference>
<evidence type="ECO:0000313" key="3">
    <source>
        <dbReference type="Proteomes" id="UP000023152"/>
    </source>
</evidence>
<dbReference type="AlphaFoldDB" id="X6PGJ3"/>
<dbReference type="Pfam" id="PF07093">
    <property type="entry name" value="SGT1"/>
    <property type="match status" value="2"/>
</dbReference>
<feature type="region of interest" description="Disordered" evidence="1">
    <location>
        <begin position="741"/>
        <end position="763"/>
    </location>
</feature>
<reference evidence="2 3" key="1">
    <citation type="journal article" date="2013" name="Curr. Biol.">
        <title>The Genome of the Foraminiferan Reticulomyxa filosa.</title>
        <authorList>
            <person name="Glockner G."/>
            <person name="Hulsmann N."/>
            <person name="Schleicher M."/>
            <person name="Noegel A.A."/>
            <person name="Eichinger L."/>
            <person name="Gallinger C."/>
            <person name="Pawlowski J."/>
            <person name="Sierra R."/>
            <person name="Euteneuer U."/>
            <person name="Pillet L."/>
            <person name="Moustafa A."/>
            <person name="Platzer M."/>
            <person name="Groth M."/>
            <person name="Szafranski K."/>
            <person name="Schliwa M."/>
        </authorList>
    </citation>
    <scope>NUCLEOTIDE SEQUENCE [LARGE SCALE GENOMIC DNA]</scope>
</reference>
<organism evidence="2 3">
    <name type="scientific">Reticulomyxa filosa</name>
    <dbReference type="NCBI Taxonomy" id="46433"/>
    <lineage>
        <taxon>Eukaryota</taxon>
        <taxon>Sar</taxon>
        <taxon>Rhizaria</taxon>
        <taxon>Retaria</taxon>
        <taxon>Foraminifera</taxon>
        <taxon>Monothalamids</taxon>
        <taxon>Reticulomyxidae</taxon>
        <taxon>Reticulomyxa</taxon>
    </lineage>
</organism>
<comment type="caution">
    <text evidence="2">The sequence shown here is derived from an EMBL/GenBank/DDBJ whole genome shotgun (WGS) entry which is preliminary data.</text>
</comment>
<evidence type="ECO:0000256" key="1">
    <source>
        <dbReference type="SAM" id="MobiDB-lite"/>
    </source>
</evidence>
<feature type="compositionally biased region" description="Basic and acidic residues" evidence="1">
    <location>
        <begin position="745"/>
        <end position="763"/>
    </location>
</feature>
<accession>X6PGJ3</accession>
<dbReference type="EMBL" id="ASPP01000268">
    <property type="protein sequence ID" value="ETO36807.1"/>
    <property type="molecule type" value="Genomic_DNA"/>
</dbReference>
<protein>
    <recommendedName>
        <fullName evidence="4">SGT1 protein</fullName>
    </recommendedName>
</protein>